<organism evidence="2 3">
    <name type="scientific">Rhizopogon vesiculosus</name>
    <dbReference type="NCBI Taxonomy" id="180088"/>
    <lineage>
        <taxon>Eukaryota</taxon>
        <taxon>Fungi</taxon>
        <taxon>Dikarya</taxon>
        <taxon>Basidiomycota</taxon>
        <taxon>Agaricomycotina</taxon>
        <taxon>Agaricomycetes</taxon>
        <taxon>Agaricomycetidae</taxon>
        <taxon>Boletales</taxon>
        <taxon>Suillineae</taxon>
        <taxon>Rhizopogonaceae</taxon>
        <taxon>Rhizopogon</taxon>
    </lineage>
</organism>
<feature type="region of interest" description="Disordered" evidence="1">
    <location>
        <begin position="73"/>
        <end position="141"/>
    </location>
</feature>
<accession>A0A1J8QEX5</accession>
<feature type="compositionally biased region" description="Pro residues" evidence="1">
    <location>
        <begin position="78"/>
        <end position="89"/>
    </location>
</feature>
<protein>
    <submittedName>
        <fullName evidence="2">Uncharacterized protein</fullName>
    </submittedName>
</protein>
<dbReference type="Proteomes" id="UP000183567">
    <property type="component" value="Unassembled WGS sequence"/>
</dbReference>
<evidence type="ECO:0000313" key="3">
    <source>
        <dbReference type="Proteomes" id="UP000183567"/>
    </source>
</evidence>
<gene>
    <name evidence="2" type="ORF">AZE42_11249</name>
</gene>
<feature type="region of interest" description="Disordered" evidence="1">
    <location>
        <begin position="1"/>
        <end position="46"/>
    </location>
</feature>
<evidence type="ECO:0000313" key="2">
    <source>
        <dbReference type="EMBL" id="OJA11888.1"/>
    </source>
</evidence>
<evidence type="ECO:0000256" key="1">
    <source>
        <dbReference type="SAM" id="MobiDB-lite"/>
    </source>
</evidence>
<comment type="caution">
    <text evidence="2">The sequence shown here is derived from an EMBL/GenBank/DDBJ whole genome shotgun (WGS) entry which is preliminary data.</text>
</comment>
<keyword evidence="3" id="KW-1185">Reference proteome</keyword>
<proteinExistence type="predicted"/>
<feature type="compositionally biased region" description="Polar residues" evidence="1">
    <location>
        <begin position="123"/>
        <end position="141"/>
    </location>
</feature>
<sequence length="191" mass="20538">MHNGDVQKMPWEAPPVDQPAPAADGAARNQHQPGYPPRQALAAAPRRPAAISTLLIHPNKVPTPPSLLTTRGAEAYALPPPPPPLPPSPSRSAIHHTEAPTLAPPTVPQPSRLTTRCAEAPEQASSHTSTPSQPTIYRSETNARIPAVIARVIEPRPTSTANTATAGEIRERIIRETMGRLRMDYDCQHTT</sequence>
<dbReference type="EMBL" id="LVVM01004888">
    <property type="protein sequence ID" value="OJA11888.1"/>
    <property type="molecule type" value="Genomic_DNA"/>
</dbReference>
<dbReference type="AlphaFoldDB" id="A0A1J8QEX5"/>
<name>A0A1J8QEX5_9AGAM</name>
<reference evidence="2 3" key="1">
    <citation type="submission" date="2016-03" db="EMBL/GenBank/DDBJ databases">
        <title>Comparative genomics of the ectomycorrhizal sister species Rhizopogon vinicolor and Rhizopogon vesiculosus (Basidiomycota: Boletales) reveals a divergence of the mating type B locus.</title>
        <authorList>
            <person name="Mujic A.B."/>
            <person name="Kuo A."/>
            <person name="Tritt A."/>
            <person name="Lipzen A."/>
            <person name="Chen C."/>
            <person name="Johnson J."/>
            <person name="Sharma A."/>
            <person name="Barry K."/>
            <person name="Grigoriev I.V."/>
            <person name="Spatafora J.W."/>
        </authorList>
    </citation>
    <scope>NUCLEOTIDE SEQUENCE [LARGE SCALE GENOMIC DNA]</scope>
    <source>
        <strain evidence="2 3">AM-OR11-056</strain>
    </source>
</reference>
<feature type="compositionally biased region" description="Low complexity" evidence="1">
    <location>
        <begin position="37"/>
        <end position="46"/>
    </location>
</feature>